<keyword evidence="5" id="KW-0732">Signal</keyword>
<evidence type="ECO:0000256" key="4">
    <source>
        <dbReference type="PROSITE-ProRule" id="PRU00433"/>
    </source>
</evidence>
<evidence type="ECO:0000256" key="5">
    <source>
        <dbReference type="SAM" id="SignalP"/>
    </source>
</evidence>
<feature type="chain" id="PRO_5020566510" evidence="5">
    <location>
        <begin position="24"/>
        <end position="186"/>
    </location>
</feature>
<evidence type="ECO:0000259" key="6">
    <source>
        <dbReference type="PROSITE" id="PS51007"/>
    </source>
</evidence>
<dbReference type="AlphaFoldDB" id="A0A4R5QJM2"/>
<dbReference type="PANTHER" id="PTHR35008:SF8">
    <property type="entry name" value="ALCOHOL DEHYDROGENASE CYTOCHROME C SUBUNIT"/>
    <property type="match status" value="1"/>
</dbReference>
<dbReference type="SUPFAM" id="SSF46626">
    <property type="entry name" value="Cytochrome c"/>
    <property type="match status" value="1"/>
</dbReference>
<dbReference type="GO" id="GO:0009055">
    <property type="term" value="F:electron transfer activity"/>
    <property type="evidence" value="ECO:0007669"/>
    <property type="project" value="InterPro"/>
</dbReference>
<evidence type="ECO:0000256" key="1">
    <source>
        <dbReference type="ARBA" id="ARBA00022617"/>
    </source>
</evidence>
<evidence type="ECO:0000313" key="8">
    <source>
        <dbReference type="Proteomes" id="UP000295096"/>
    </source>
</evidence>
<proteinExistence type="predicted"/>
<dbReference type="GO" id="GO:0020037">
    <property type="term" value="F:heme binding"/>
    <property type="evidence" value="ECO:0007669"/>
    <property type="project" value="InterPro"/>
</dbReference>
<evidence type="ECO:0000256" key="2">
    <source>
        <dbReference type="ARBA" id="ARBA00022723"/>
    </source>
</evidence>
<dbReference type="PROSITE" id="PS51257">
    <property type="entry name" value="PROKAR_LIPOPROTEIN"/>
    <property type="match status" value="1"/>
</dbReference>
<protein>
    <submittedName>
        <fullName evidence="7">Cytochrome c</fullName>
    </submittedName>
</protein>
<dbReference type="EMBL" id="SMSJ01000004">
    <property type="protein sequence ID" value="TDH63604.1"/>
    <property type="molecule type" value="Genomic_DNA"/>
</dbReference>
<dbReference type="Proteomes" id="UP000295096">
    <property type="component" value="Unassembled WGS sequence"/>
</dbReference>
<evidence type="ECO:0000256" key="3">
    <source>
        <dbReference type="ARBA" id="ARBA00023004"/>
    </source>
</evidence>
<keyword evidence="8" id="KW-1185">Reference proteome</keyword>
<keyword evidence="1 4" id="KW-0349">Heme</keyword>
<dbReference type="InterPro" id="IPR036909">
    <property type="entry name" value="Cyt_c-like_dom_sf"/>
</dbReference>
<dbReference type="PROSITE" id="PS51007">
    <property type="entry name" value="CYTC"/>
    <property type="match status" value="1"/>
</dbReference>
<reference evidence="7 8" key="1">
    <citation type="journal article" date="2016" name="J. Microbiol.">
        <title>Dankookia rubra gen. nov., sp. nov., an alphaproteobacterium isolated from sediment of a shallow stream.</title>
        <authorList>
            <person name="Kim W.H."/>
            <person name="Kim D.H."/>
            <person name="Kang K."/>
            <person name="Ahn T.Y."/>
        </authorList>
    </citation>
    <scope>NUCLEOTIDE SEQUENCE [LARGE SCALE GENOMIC DNA]</scope>
    <source>
        <strain evidence="7 8">JCM30602</strain>
    </source>
</reference>
<dbReference type="PANTHER" id="PTHR35008">
    <property type="entry name" value="BLL4482 PROTEIN-RELATED"/>
    <property type="match status" value="1"/>
</dbReference>
<dbReference type="RefSeq" id="WP_133287398.1">
    <property type="nucleotide sequence ID" value="NZ_SMSJ01000004.1"/>
</dbReference>
<dbReference type="InterPro" id="IPR009056">
    <property type="entry name" value="Cyt_c-like_dom"/>
</dbReference>
<feature type="signal peptide" evidence="5">
    <location>
        <begin position="1"/>
        <end position="23"/>
    </location>
</feature>
<dbReference type="InterPro" id="IPR051459">
    <property type="entry name" value="Cytochrome_c-type_DH"/>
</dbReference>
<name>A0A4R5QJM2_9PROT</name>
<comment type="caution">
    <text evidence="7">The sequence shown here is derived from an EMBL/GenBank/DDBJ whole genome shotgun (WGS) entry which is preliminary data.</text>
</comment>
<organism evidence="7 8">
    <name type="scientific">Dankookia rubra</name>
    <dbReference type="NCBI Taxonomy" id="1442381"/>
    <lineage>
        <taxon>Bacteria</taxon>
        <taxon>Pseudomonadati</taxon>
        <taxon>Pseudomonadota</taxon>
        <taxon>Alphaproteobacteria</taxon>
        <taxon>Acetobacterales</taxon>
        <taxon>Roseomonadaceae</taxon>
        <taxon>Dankookia</taxon>
    </lineage>
</organism>
<accession>A0A4R5QJM2</accession>
<dbReference type="Pfam" id="PF00034">
    <property type="entry name" value="Cytochrom_C"/>
    <property type="match status" value="1"/>
</dbReference>
<evidence type="ECO:0000313" key="7">
    <source>
        <dbReference type="EMBL" id="TDH63604.1"/>
    </source>
</evidence>
<dbReference type="Gene3D" id="1.10.760.10">
    <property type="entry name" value="Cytochrome c-like domain"/>
    <property type="match status" value="1"/>
</dbReference>
<feature type="domain" description="Cytochrome c" evidence="6">
    <location>
        <begin position="54"/>
        <end position="141"/>
    </location>
</feature>
<dbReference type="GO" id="GO:0046872">
    <property type="term" value="F:metal ion binding"/>
    <property type="evidence" value="ECO:0007669"/>
    <property type="project" value="UniProtKB-KW"/>
</dbReference>
<gene>
    <name evidence="7" type="ORF">E2C06_04530</name>
</gene>
<dbReference type="OrthoDB" id="9779283at2"/>
<keyword evidence="3 4" id="KW-0408">Iron</keyword>
<keyword evidence="2 4" id="KW-0479">Metal-binding</keyword>
<sequence>MSWPRPAALGLAAALSCALAAPAAEFGRPASPAEVTLWDIDVRPDGKGLPAGSGSVARGTQVFEESCAACHGESGQGGLADRLAGGQGSLASDHPVKTVGSFWPYATTLFDYVRRAMPYPAPQTLSDDDTYAVVAYILNLNGIVPADAILDRTSLTAIRMPNRDGFVPDREFSIIRNARQPPASRP</sequence>